<dbReference type="KEGG" id="pphe:PP2015_2346"/>
<dbReference type="InterPro" id="IPR038476">
    <property type="entry name" value="UvrC_RNase_H_dom_sf"/>
</dbReference>
<evidence type="ECO:0000256" key="3">
    <source>
        <dbReference type="ARBA" id="ARBA00022763"/>
    </source>
</evidence>
<dbReference type="Gene3D" id="1.10.150.20">
    <property type="entry name" value="5' to 3' exonuclease, C-terminal subdomain"/>
    <property type="match status" value="1"/>
</dbReference>
<dbReference type="InterPro" id="IPR035901">
    <property type="entry name" value="GIY-YIG_endonuc_sf"/>
</dbReference>
<dbReference type="Pfam" id="PF02151">
    <property type="entry name" value="UVR"/>
    <property type="match status" value="1"/>
</dbReference>
<comment type="function">
    <text evidence="8 13">The UvrABC repair system catalyzes the recognition and processing of DNA lesions. UvrC both incises the 5' and 3' sides of the lesion. The N-terminal half is responsible for the 3' incision and the C-terminal half is responsible for the 5' incision.</text>
</comment>
<evidence type="ECO:0000259" key="16">
    <source>
        <dbReference type="PROSITE" id="PS50165"/>
    </source>
</evidence>
<keyword evidence="4 13" id="KW-0228">DNA excision</keyword>
<evidence type="ECO:0000256" key="6">
    <source>
        <dbReference type="ARBA" id="ARBA00023204"/>
    </source>
</evidence>
<dbReference type="GO" id="GO:0009381">
    <property type="term" value="F:excinuclease ABC activity"/>
    <property type="evidence" value="ECO:0007669"/>
    <property type="project" value="UniProtKB-UniRule"/>
</dbReference>
<dbReference type="RefSeq" id="WP_058030542.1">
    <property type="nucleotide sequence ID" value="NZ_CP013187.1"/>
</dbReference>
<feature type="domain" description="UvrC family homology region profile" evidence="16">
    <location>
        <begin position="252"/>
        <end position="477"/>
    </location>
</feature>
<dbReference type="InterPro" id="IPR000305">
    <property type="entry name" value="GIY-YIG_endonuc"/>
</dbReference>
<gene>
    <name evidence="13" type="primary">uvrC</name>
    <name evidence="17" type="ORF">PP2015_2346</name>
</gene>
<evidence type="ECO:0000256" key="8">
    <source>
        <dbReference type="ARBA" id="ARBA00059452"/>
    </source>
</evidence>
<evidence type="ECO:0000256" key="7">
    <source>
        <dbReference type="ARBA" id="ARBA00023236"/>
    </source>
</evidence>
<dbReference type="PANTHER" id="PTHR30562:SF1">
    <property type="entry name" value="UVRABC SYSTEM PROTEIN C"/>
    <property type="match status" value="1"/>
</dbReference>
<comment type="similarity">
    <text evidence="9 13">Belongs to the UvrC family.</text>
</comment>
<dbReference type="CDD" id="cd10434">
    <property type="entry name" value="GIY-YIG_UvrC_Cho"/>
    <property type="match status" value="1"/>
</dbReference>
<keyword evidence="18" id="KW-1185">Reference proteome</keyword>
<dbReference type="InterPro" id="IPR001943">
    <property type="entry name" value="UVR_dom"/>
</dbReference>
<dbReference type="GO" id="GO:0009432">
    <property type="term" value="P:SOS response"/>
    <property type="evidence" value="ECO:0007669"/>
    <property type="project" value="UniProtKB-UniRule"/>
</dbReference>
<dbReference type="NCBIfam" id="TIGR00194">
    <property type="entry name" value="uvrC"/>
    <property type="match status" value="1"/>
</dbReference>
<evidence type="ECO:0000256" key="10">
    <source>
        <dbReference type="ARBA" id="ARBA00062841"/>
    </source>
</evidence>
<evidence type="ECO:0000313" key="18">
    <source>
        <dbReference type="Proteomes" id="UP000061457"/>
    </source>
</evidence>
<dbReference type="OrthoDB" id="9804933at2"/>
<evidence type="ECO:0000313" key="17">
    <source>
        <dbReference type="EMBL" id="ALO42839.1"/>
    </source>
</evidence>
<dbReference type="FunFam" id="3.30.420.340:FF:000001">
    <property type="entry name" value="UvrABC system protein C"/>
    <property type="match status" value="1"/>
</dbReference>
<dbReference type="SUPFAM" id="SSF46600">
    <property type="entry name" value="C-terminal UvrC-binding domain of UvrB"/>
    <property type="match status" value="1"/>
</dbReference>
<dbReference type="Pfam" id="PF22920">
    <property type="entry name" value="UvrC_RNaseH"/>
    <property type="match status" value="1"/>
</dbReference>
<name>A0A0S2K2V7_9GAMM</name>
<evidence type="ECO:0000256" key="11">
    <source>
        <dbReference type="ARBA" id="ARBA00067419"/>
    </source>
</evidence>
<evidence type="ECO:0000256" key="5">
    <source>
        <dbReference type="ARBA" id="ARBA00022881"/>
    </source>
</evidence>
<dbReference type="Pfam" id="PF01541">
    <property type="entry name" value="GIY-YIG"/>
    <property type="match status" value="1"/>
</dbReference>
<dbReference type="HAMAP" id="MF_00203">
    <property type="entry name" value="UvrC"/>
    <property type="match status" value="1"/>
</dbReference>
<sequence>MAVFDSKAFLKTLSTEPGVYRMYDAQHQVIYVGKAKNLKKRVSSYFRSNIPDAKTRVLVSNIANIEVTLTNTETEALLLENNLIKQYQPRYNILLRDDKSYPYIFLSGHKHPRLAFHRGSRKQKGDYFGPYPSSAAVSESLRLMQKIFPVRQCEDAYYRARSRPCLQYQLKRCAAPCVGKVSDDEYKEQVDLVKQFLSGKSHQVIAALVEKMEQASMALNFELAAKVRDQIAILRQMQEQQFVAGNLGEIDIIGFQQQNGICAIHLLMVRDHKVLGSKTYFPKVPKDSQQDEIVTSFIGQYYVGAGTQRQIPKEIVLPFELQEQNELINALSQLADKKVELKASVRSERAQYLALANKNALNSIVVKQNAQDSITKRYALLKEALQLSDINRMECFDISHTMGENTIASCVVFDGSGPNNKEYRRYNVTGITPGDDYAAMAFALNKRYGKLKDEEKIPDVIFIDGGKGQLNKAEAFFEDWPHSKMPLLVGVAKGTSRKPGLETLLIDGGRRTVNLDSDSPALHLIQHIRDESHRFAIAGHRNKRQKQRTQSLLEEIEGVGQKRRQALLKYLGGMQGVKSATIAQLNQVPGISQDMAEKIFNHLHDKA</sequence>
<dbReference type="NCBIfam" id="NF001824">
    <property type="entry name" value="PRK00558.1-5"/>
    <property type="match status" value="1"/>
</dbReference>
<dbReference type="FunFam" id="1.10.150.20:FF:000005">
    <property type="entry name" value="UvrABC system protein C"/>
    <property type="match status" value="1"/>
</dbReference>
<dbReference type="Gene3D" id="4.10.860.10">
    <property type="entry name" value="UVR domain"/>
    <property type="match status" value="1"/>
</dbReference>
<keyword evidence="3 13" id="KW-0227">DNA damage</keyword>
<dbReference type="STRING" id="161398.PP2015_2346"/>
<evidence type="ECO:0000256" key="2">
    <source>
        <dbReference type="ARBA" id="ARBA00022490"/>
    </source>
</evidence>
<keyword evidence="5 13" id="KW-0267">Excision nuclease</keyword>
<dbReference type="InterPro" id="IPR010994">
    <property type="entry name" value="RuvA_2-like"/>
</dbReference>
<dbReference type="InterPro" id="IPR036876">
    <property type="entry name" value="UVR_dom_sf"/>
</dbReference>
<reference evidence="17 18" key="1">
    <citation type="submission" date="2015-11" db="EMBL/GenBank/DDBJ databases">
        <authorList>
            <person name="Zhang Y."/>
            <person name="Guo Z."/>
        </authorList>
    </citation>
    <scope>NUCLEOTIDE SEQUENCE [LARGE SCALE GENOMIC DNA]</scope>
    <source>
        <strain evidence="17 18">KCTC 12086</strain>
    </source>
</reference>
<dbReference type="PROSITE" id="PS50165">
    <property type="entry name" value="UVRC"/>
    <property type="match status" value="1"/>
</dbReference>
<keyword evidence="2 13" id="KW-0963">Cytoplasm</keyword>
<accession>A0A0S2K2V7</accession>
<evidence type="ECO:0000256" key="12">
    <source>
        <dbReference type="ARBA" id="ARBA00077138"/>
    </source>
</evidence>
<dbReference type="AlphaFoldDB" id="A0A0S2K2V7"/>
<keyword evidence="6 13" id="KW-0234">DNA repair</keyword>
<dbReference type="SMART" id="SM00278">
    <property type="entry name" value="HhH1"/>
    <property type="match status" value="2"/>
</dbReference>
<dbReference type="PROSITE" id="PS50151">
    <property type="entry name" value="UVR"/>
    <property type="match status" value="1"/>
</dbReference>
<dbReference type="Proteomes" id="UP000061457">
    <property type="component" value="Chromosome I"/>
</dbReference>
<dbReference type="InterPro" id="IPR050066">
    <property type="entry name" value="UvrABC_protein_C"/>
</dbReference>
<evidence type="ECO:0000256" key="4">
    <source>
        <dbReference type="ARBA" id="ARBA00022769"/>
    </source>
</evidence>
<dbReference type="SUPFAM" id="SSF82771">
    <property type="entry name" value="GIY-YIG endonuclease"/>
    <property type="match status" value="1"/>
</dbReference>
<comment type="subunit">
    <text evidence="10 13">Interacts with UvrB in an incision complex.</text>
</comment>
<dbReference type="GO" id="GO:0003677">
    <property type="term" value="F:DNA binding"/>
    <property type="evidence" value="ECO:0007669"/>
    <property type="project" value="UniProtKB-UniRule"/>
</dbReference>
<comment type="subcellular location">
    <subcellularLocation>
        <location evidence="1 13">Cytoplasm</location>
    </subcellularLocation>
</comment>
<dbReference type="InterPro" id="IPR001162">
    <property type="entry name" value="UvrC_RNase_H_dom"/>
</dbReference>
<evidence type="ECO:0000259" key="14">
    <source>
        <dbReference type="PROSITE" id="PS50151"/>
    </source>
</evidence>
<evidence type="ECO:0000259" key="15">
    <source>
        <dbReference type="PROSITE" id="PS50164"/>
    </source>
</evidence>
<dbReference type="Gene3D" id="3.30.420.340">
    <property type="entry name" value="UvrC, RNAse H endonuclease domain"/>
    <property type="match status" value="1"/>
</dbReference>
<dbReference type="PANTHER" id="PTHR30562">
    <property type="entry name" value="UVRC/OXIDOREDUCTASE"/>
    <property type="match status" value="1"/>
</dbReference>
<dbReference type="SMART" id="SM00465">
    <property type="entry name" value="GIYc"/>
    <property type="match status" value="1"/>
</dbReference>
<dbReference type="InterPro" id="IPR047296">
    <property type="entry name" value="GIY-YIG_UvrC_Cho"/>
</dbReference>
<dbReference type="Gene3D" id="3.40.1440.10">
    <property type="entry name" value="GIY-YIG endonuclease"/>
    <property type="match status" value="1"/>
</dbReference>
<dbReference type="InterPro" id="IPR003583">
    <property type="entry name" value="Hlx-hairpin-Hlx_DNA-bd_motif"/>
</dbReference>
<dbReference type="GO" id="GO:0005737">
    <property type="term" value="C:cytoplasm"/>
    <property type="evidence" value="ECO:0007669"/>
    <property type="project" value="UniProtKB-SubCell"/>
</dbReference>
<dbReference type="PROSITE" id="PS50164">
    <property type="entry name" value="GIY_YIG"/>
    <property type="match status" value="1"/>
</dbReference>
<dbReference type="GO" id="GO:0006289">
    <property type="term" value="P:nucleotide-excision repair"/>
    <property type="evidence" value="ECO:0007669"/>
    <property type="project" value="UniProtKB-UniRule"/>
</dbReference>
<dbReference type="PATRIC" id="fig|161398.10.peg.2393"/>
<dbReference type="InterPro" id="IPR004791">
    <property type="entry name" value="UvrC"/>
</dbReference>
<evidence type="ECO:0000256" key="9">
    <source>
        <dbReference type="ARBA" id="ARBA00061531"/>
    </source>
</evidence>
<evidence type="ECO:0000256" key="13">
    <source>
        <dbReference type="HAMAP-Rule" id="MF_00203"/>
    </source>
</evidence>
<dbReference type="SUPFAM" id="SSF47781">
    <property type="entry name" value="RuvA domain 2-like"/>
    <property type="match status" value="1"/>
</dbReference>
<evidence type="ECO:0000256" key="1">
    <source>
        <dbReference type="ARBA" id="ARBA00004496"/>
    </source>
</evidence>
<protein>
    <recommendedName>
        <fullName evidence="11 13">UvrABC system protein C</fullName>
        <shortName evidence="13">Protein UvrC</shortName>
    </recommendedName>
    <alternativeName>
        <fullName evidence="12 13">Excinuclease ABC subunit C</fullName>
    </alternativeName>
</protein>
<feature type="domain" description="UVR" evidence="14">
    <location>
        <begin position="202"/>
        <end position="237"/>
    </location>
</feature>
<dbReference type="Pfam" id="PF08459">
    <property type="entry name" value="UvrC_RNaseH_dom"/>
    <property type="match status" value="1"/>
</dbReference>
<organism evidence="17 18">
    <name type="scientific">Pseudoalteromonas phenolica</name>
    <dbReference type="NCBI Taxonomy" id="161398"/>
    <lineage>
        <taxon>Bacteria</taxon>
        <taxon>Pseudomonadati</taxon>
        <taxon>Pseudomonadota</taxon>
        <taxon>Gammaproteobacteria</taxon>
        <taxon>Alteromonadales</taxon>
        <taxon>Pseudoalteromonadaceae</taxon>
        <taxon>Pseudoalteromonas</taxon>
    </lineage>
</organism>
<dbReference type="EMBL" id="CP013187">
    <property type="protein sequence ID" value="ALO42839.1"/>
    <property type="molecule type" value="Genomic_DNA"/>
</dbReference>
<feature type="domain" description="GIY-YIG" evidence="15">
    <location>
        <begin position="15"/>
        <end position="93"/>
    </location>
</feature>
<keyword evidence="7 13" id="KW-0742">SOS response</keyword>
<proteinExistence type="inferred from homology"/>
<dbReference type="GO" id="GO:0009380">
    <property type="term" value="C:excinuclease repair complex"/>
    <property type="evidence" value="ECO:0007669"/>
    <property type="project" value="InterPro"/>
</dbReference>
<dbReference type="FunFam" id="3.40.1440.10:FF:000001">
    <property type="entry name" value="UvrABC system protein C"/>
    <property type="match status" value="1"/>
</dbReference>